<proteinExistence type="predicted"/>
<dbReference type="GeneID" id="98069979"/>
<sequence length="438" mass="48871">MKKILYLILLLPFFSLQSCVEDEKDIFDASAAERIAAAMKEYRATLAAAENGWLLAYYPEKNHSIGGYNMMAKFTAEGNVTLSSEVATRNYEAGDTLTSQYDVISDMGPVLTFNTYNEILHHFTEPNGSSDVDGMAGDYEFVFMEVTPGKIILKGKKYDNKLVMIRLEEPTDPKAYYASIAAMEESASFGNYFFRVNGDSVSMAVLSDRVLNIAYEQFDESGDVVVQEEGLAFTFTPTGIKLYEPFVYTKDLRSNSQVKMENFDWNDEAVTFTCTDAGVDAEFEAYLPEGYRFYRDFIGTYTMKYSGNKTTEITISEKVNKKSFTAAGGTLDYPFEFGFDLANGTITLGFQKFLAELGSNQYMGIAMWDSNKGYVTFVDGGLIGVCTEEGGQLTINFKDNKLWPGYIVDGFIYWKFDGSGSSIGSGGGRFYEITLTKK</sequence>
<reference evidence="3 4" key="1">
    <citation type="submission" date="2012-01" db="EMBL/GenBank/DDBJ databases">
        <title>The Genome Sequence of Odoribacter laneus YIT 12061.</title>
        <authorList>
            <consortium name="The Broad Institute Genome Sequencing Platform"/>
            <person name="Earl A."/>
            <person name="Ward D."/>
            <person name="Feldgarden M."/>
            <person name="Gevers D."/>
            <person name="Morotomi M."/>
            <person name="Young S.K."/>
            <person name="Zeng Q."/>
            <person name="Gargeya S."/>
            <person name="Fitzgerald M."/>
            <person name="Haas B."/>
            <person name="Abouelleil A."/>
            <person name="Alvarado L."/>
            <person name="Arachchi H.M."/>
            <person name="Berlin A."/>
            <person name="Chapman S.B."/>
            <person name="Gearin G."/>
            <person name="Goldberg J."/>
            <person name="Griggs A."/>
            <person name="Gujja S."/>
            <person name="Hansen M."/>
            <person name="Heiman D."/>
            <person name="Howarth C."/>
            <person name="Larimer J."/>
            <person name="Lui A."/>
            <person name="MacDonald P.J.P."/>
            <person name="McCowen C."/>
            <person name="Montmayeur A."/>
            <person name="Murphy C."/>
            <person name="Neiman D."/>
            <person name="Pearson M."/>
            <person name="Priest M."/>
            <person name="Roberts A."/>
            <person name="Saif S."/>
            <person name="Shea T."/>
            <person name="Sisk P."/>
            <person name="Stolte C."/>
            <person name="Sykes S."/>
            <person name="Wortman J."/>
            <person name="Nusbaum C."/>
            <person name="Birren B."/>
        </authorList>
    </citation>
    <scope>NUCLEOTIDE SEQUENCE [LARGE SCALE GENOMIC DNA]</scope>
    <source>
        <strain evidence="3 4">YIT 12061</strain>
    </source>
</reference>
<gene>
    <name evidence="3" type="ORF">HMPREF9449_02441</name>
</gene>
<dbReference type="HOGENOM" id="CLU_050523_1_0_10"/>
<dbReference type="RefSeq" id="WP_009137587.1">
    <property type="nucleotide sequence ID" value="NZ_JH594596.1"/>
</dbReference>
<evidence type="ECO:0000313" key="3">
    <source>
        <dbReference type="EMBL" id="EHP46824.1"/>
    </source>
</evidence>
<dbReference type="PATRIC" id="fig|742817.3.peg.2613"/>
<dbReference type="InterPro" id="IPR025396">
    <property type="entry name" value="DUF4302"/>
</dbReference>
<dbReference type="PROSITE" id="PS51257">
    <property type="entry name" value="PROKAR_LIPOPROTEIN"/>
    <property type="match status" value="1"/>
</dbReference>
<feature type="domain" description="DUF4987" evidence="2">
    <location>
        <begin position="280"/>
        <end position="414"/>
    </location>
</feature>
<keyword evidence="1" id="KW-0732">Signal</keyword>
<dbReference type="STRING" id="742817.HMPREF9449_02441"/>
<evidence type="ECO:0000256" key="1">
    <source>
        <dbReference type="SAM" id="SignalP"/>
    </source>
</evidence>
<feature type="chain" id="PRO_5003549549" description="DUF4987 domain-containing protein" evidence="1">
    <location>
        <begin position="21"/>
        <end position="438"/>
    </location>
</feature>
<dbReference type="Pfam" id="PF14135">
    <property type="entry name" value="DUF4302"/>
    <property type="match status" value="1"/>
</dbReference>
<feature type="signal peptide" evidence="1">
    <location>
        <begin position="1"/>
        <end position="20"/>
    </location>
</feature>
<dbReference type="eggNOG" id="ENOG5032HHE">
    <property type="taxonomic scope" value="Bacteria"/>
</dbReference>
<keyword evidence="4" id="KW-1185">Reference proteome</keyword>
<dbReference type="AlphaFoldDB" id="H1DJ62"/>
<comment type="caution">
    <text evidence="3">The sequence shown here is derived from an EMBL/GenBank/DDBJ whole genome shotgun (WGS) entry which is preliminary data.</text>
</comment>
<dbReference type="Proteomes" id="UP000004892">
    <property type="component" value="Unassembled WGS sequence"/>
</dbReference>
<protein>
    <recommendedName>
        <fullName evidence="2">DUF4987 domain-containing protein</fullName>
    </recommendedName>
</protein>
<dbReference type="Pfam" id="PF16377">
    <property type="entry name" value="DUF4987"/>
    <property type="match status" value="1"/>
</dbReference>
<name>H1DJ62_9BACT</name>
<accession>H1DJ62</accession>
<organism evidence="3 4">
    <name type="scientific">Odoribacter laneus YIT 12061</name>
    <dbReference type="NCBI Taxonomy" id="742817"/>
    <lineage>
        <taxon>Bacteria</taxon>
        <taxon>Pseudomonadati</taxon>
        <taxon>Bacteroidota</taxon>
        <taxon>Bacteroidia</taxon>
        <taxon>Bacteroidales</taxon>
        <taxon>Odoribacteraceae</taxon>
        <taxon>Odoribacter</taxon>
    </lineage>
</organism>
<evidence type="ECO:0000313" key="4">
    <source>
        <dbReference type="Proteomes" id="UP000004892"/>
    </source>
</evidence>
<dbReference type="EMBL" id="ADMC01000025">
    <property type="protein sequence ID" value="EHP46824.1"/>
    <property type="molecule type" value="Genomic_DNA"/>
</dbReference>
<evidence type="ECO:0000259" key="2">
    <source>
        <dbReference type="Pfam" id="PF16377"/>
    </source>
</evidence>
<dbReference type="InterPro" id="IPR032271">
    <property type="entry name" value="DUF4987"/>
</dbReference>